<proteinExistence type="predicted"/>
<sequence length="57" mass="6659">MTSTARQVETAKPKEKSYKLFDGGSLYLVTAKGSRYWRMKSLWVVNKKDQLLVFFLL</sequence>
<evidence type="ECO:0000313" key="2">
    <source>
        <dbReference type="EMBL" id="CAA32470.1"/>
    </source>
</evidence>
<dbReference type="InterPro" id="IPR025166">
    <property type="entry name" value="Integrase_DNA_bind_dom"/>
</dbReference>
<evidence type="ECO:0000259" key="1">
    <source>
        <dbReference type="Pfam" id="PF13356"/>
    </source>
</evidence>
<dbReference type="EMBL" id="X14255">
    <property type="protein sequence ID" value="CAA32470.1"/>
    <property type="molecule type" value="Genomic_DNA"/>
</dbReference>
<organism evidence="2">
    <name type="scientific">Proteus vulgaris</name>
    <dbReference type="NCBI Taxonomy" id="585"/>
    <lineage>
        <taxon>Bacteria</taxon>
        <taxon>Pseudomonadati</taxon>
        <taxon>Pseudomonadota</taxon>
        <taxon>Gammaproteobacteria</taxon>
        <taxon>Enterobacterales</taxon>
        <taxon>Morganellaceae</taxon>
        <taxon>Proteus</taxon>
    </lineage>
</organism>
<reference evidence="2" key="1">
    <citation type="submission" date="1997-12" db="EMBL/GenBank/DDBJ databases">
        <authorList>
            <person name="Heider J."/>
        </authorList>
    </citation>
    <scope>NUCLEOTIDE SEQUENCE</scope>
    <source>
        <strain evidence="2">DSM2140</strain>
    </source>
</reference>
<feature type="domain" description="Integrase DNA-binding" evidence="1">
    <location>
        <begin position="4"/>
        <end position="46"/>
    </location>
</feature>
<dbReference type="Gene3D" id="3.30.160.390">
    <property type="entry name" value="Integrase, DNA-binding domain"/>
    <property type="match status" value="1"/>
</dbReference>
<accession>O50476</accession>
<dbReference type="AlphaFoldDB" id="O50476"/>
<name>O50476_PROVU</name>
<protein>
    <submittedName>
        <fullName evidence="2">Putative integrase</fullName>
    </submittedName>
</protein>
<dbReference type="Pfam" id="PF13356">
    <property type="entry name" value="Arm-DNA-bind_3"/>
    <property type="match status" value="1"/>
</dbReference>
<dbReference type="InterPro" id="IPR038488">
    <property type="entry name" value="Integrase_DNA-bd_sf"/>
</dbReference>